<protein>
    <submittedName>
        <fullName evidence="1">Uncharacterized protein</fullName>
    </submittedName>
</protein>
<evidence type="ECO:0000313" key="2">
    <source>
        <dbReference type="Proteomes" id="UP000031890"/>
    </source>
</evidence>
<accession>A0A0B6F2T0</accession>
<sequence>MCGLLDQEALLAATRSNYISYIPIFTNRLFMGLFMQTWYGVFMPGAPHR</sequence>
<dbReference type="STRING" id="161899.CSING_09905"/>
<dbReference type="KEGG" id="csx:CSING_09905"/>
<dbReference type="EMBL" id="CP010827">
    <property type="protein sequence ID" value="AJI79494.1"/>
    <property type="molecule type" value="Genomic_DNA"/>
</dbReference>
<dbReference type="HOGENOM" id="CLU_3134659_0_0_11"/>
<evidence type="ECO:0000313" key="1">
    <source>
        <dbReference type="EMBL" id="AJI79494.1"/>
    </source>
</evidence>
<gene>
    <name evidence="1" type="ORF">CSING_09905</name>
</gene>
<dbReference type="AlphaFoldDB" id="A0A0B6F2T0"/>
<organism evidence="1 2">
    <name type="scientific">Corynebacterium singulare</name>
    <dbReference type="NCBI Taxonomy" id="161899"/>
    <lineage>
        <taxon>Bacteria</taxon>
        <taxon>Bacillati</taxon>
        <taxon>Actinomycetota</taxon>
        <taxon>Actinomycetes</taxon>
        <taxon>Mycobacteriales</taxon>
        <taxon>Corynebacteriaceae</taxon>
        <taxon>Corynebacterium</taxon>
    </lineage>
</organism>
<name>A0A0B6F2T0_9CORY</name>
<reference evidence="1 2" key="1">
    <citation type="journal article" date="2015" name="Genome Announc.">
        <title>Complete Genome Sequence and Annotation of Corynebacterium singulare DSM 44357, Isolated from a Human Semen Specimen.</title>
        <authorList>
            <person name="Merten M."/>
            <person name="Brinkrolf K."/>
            <person name="Albersmeier A."/>
            <person name="Kutter Y."/>
            <person name="Ruckert C."/>
            <person name="Tauch A."/>
        </authorList>
    </citation>
    <scope>NUCLEOTIDE SEQUENCE [LARGE SCALE GENOMIC DNA]</scope>
    <source>
        <strain evidence="1">IBS B52218</strain>
    </source>
</reference>
<dbReference type="Proteomes" id="UP000031890">
    <property type="component" value="Chromosome"/>
</dbReference>
<proteinExistence type="predicted"/>